<organism evidence="1 2">
    <name type="scientific">Lentithecium fluviatile CBS 122367</name>
    <dbReference type="NCBI Taxonomy" id="1168545"/>
    <lineage>
        <taxon>Eukaryota</taxon>
        <taxon>Fungi</taxon>
        <taxon>Dikarya</taxon>
        <taxon>Ascomycota</taxon>
        <taxon>Pezizomycotina</taxon>
        <taxon>Dothideomycetes</taxon>
        <taxon>Pleosporomycetidae</taxon>
        <taxon>Pleosporales</taxon>
        <taxon>Massarineae</taxon>
        <taxon>Lentitheciaceae</taxon>
        <taxon>Lentithecium</taxon>
    </lineage>
</organism>
<dbReference type="EMBL" id="MU005570">
    <property type="protein sequence ID" value="KAF2690568.1"/>
    <property type="molecule type" value="Genomic_DNA"/>
</dbReference>
<keyword evidence="2" id="KW-1185">Reference proteome</keyword>
<dbReference type="Gene3D" id="3.40.50.150">
    <property type="entry name" value="Vaccinia Virus protein VP39"/>
    <property type="match status" value="1"/>
</dbReference>
<dbReference type="GO" id="GO:0008168">
    <property type="term" value="F:methyltransferase activity"/>
    <property type="evidence" value="ECO:0007669"/>
    <property type="project" value="TreeGrafter"/>
</dbReference>
<proteinExistence type="predicted"/>
<evidence type="ECO:0000313" key="1">
    <source>
        <dbReference type="EMBL" id="KAF2690568.1"/>
    </source>
</evidence>
<gene>
    <name evidence="1" type="ORF">K458DRAFT_411950</name>
</gene>
<dbReference type="PANTHER" id="PTHR43591">
    <property type="entry name" value="METHYLTRANSFERASE"/>
    <property type="match status" value="1"/>
</dbReference>
<dbReference type="Proteomes" id="UP000799291">
    <property type="component" value="Unassembled WGS sequence"/>
</dbReference>
<dbReference type="InterPro" id="IPR029063">
    <property type="entry name" value="SAM-dependent_MTases_sf"/>
</dbReference>
<dbReference type="CDD" id="cd02440">
    <property type="entry name" value="AdoMet_MTases"/>
    <property type="match status" value="1"/>
</dbReference>
<dbReference type="SUPFAM" id="SSF53335">
    <property type="entry name" value="S-adenosyl-L-methionine-dependent methyltransferases"/>
    <property type="match status" value="1"/>
</dbReference>
<protein>
    <recommendedName>
        <fullName evidence="3">S-adenosyl-L-methionine-dependent methyltransferase</fullName>
    </recommendedName>
</protein>
<feature type="non-terminal residue" evidence="1">
    <location>
        <position position="1"/>
    </location>
</feature>
<dbReference type="Pfam" id="PF13489">
    <property type="entry name" value="Methyltransf_23"/>
    <property type="match status" value="1"/>
</dbReference>
<dbReference type="AlphaFoldDB" id="A0A6G1JJF7"/>
<dbReference type="PANTHER" id="PTHR43591:SF105">
    <property type="entry name" value="METHYLTRANSFERASE DOMAIN-CONTAINING PROTEIN-RELATED"/>
    <property type="match status" value="1"/>
</dbReference>
<sequence length="286" mass="31686">MPSTGNGAHGETSPYFLPVNQAEAERLMMQHSVLIDALDNRLVCAPIDSSRPGLKVLDSGTTDGHWIRELRSRIANSELNTYVGTDLNPKLFPESVPPDTRFYVHNISEPWPKEEHGTFDFVHQRLTLPGGAPTPLPQVLKHLFDLVKPGGWIQLVEAEQTGPESGPVFHEFLSLVRALFNATGAGCDYAAHMKEWLRELGAVDLYEIRVNMAFGAKNEKPKLAEGSARCTAQAMDGLILHAKACNSLRTDISEAQMDTLGVRLHEELMKVGAIYPLRIVWGRKLE</sequence>
<name>A0A6G1JJF7_9PLEO</name>
<dbReference type="OrthoDB" id="184880at2759"/>
<accession>A0A6G1JJF7</accession>
<evidence type="ECO:0008006" key="3">
    <source>
        <dbReference type="Google" id="ProtNLM"/>
    </source>
</evidence>
<reference evidence="1" key="1">
    <citation type="journal article" date="2020" name="Stud. Mycol.">
        <title>101 Dothideomycetes genomes: a test case for predicting lifestyles and emergence of pathogens.</title>
        <authorList>
            <person name="Haridas S."/>
            <person name="Albert R."/>
            <person name="Binder M."/>
            <person name="Bloem J."/>
            <person name="Labutti K."/>
            <person name="Salamov A."/>
            <person name="Andreopoulos B."/>
            <person name="Baker S."/>
            <person name="Barry K."/>
            <person name="Bills G."/>
            <person name="Bluhm B."/>
            <person name="Cannon C."/>
            <person name="Castanera R."/>
            <person name="Culley D."/>
            <person name="Daum C."/>
            <person name="Ezra D."/>
            <person name="Gonzalez J."/>
            <person name="Henrissat B."/>
            <person name="Kuo A."/>
            <person name="Liang C."/>
            <person name="Lipzen A."/>
            <person name="Lutzoni F."/>
            <person name="Magnuson J."/>
            <person name="Mondo S."/>
            <person name="Nolan M."/>
            <person name="Ohm R."/>
            <person name="Pangilinan J."/>
            <person name="Park H.-J."/>
            <person name="Ramirez L."/>
            <person name="Alfaro M."/>
            <person name="Sun H."/>
            <person name="Tritt A."/>
            <person name="Yoshinaga Y."/>
            <person name="Zwiers L.-H."/>
            <person name="Turgeon B."/>
            <person name="Goodwin S."/>
            <person name="Spatafora J."/>
            <person name="Crous P."/>
            <person name="Grigoriev I."/>
        </authorList>
    </citation>
    <scope>NUCLEOTIDE SEQUENCE</scope>
    <source>
        <strain evidence="1">CBS 122367</strain>
    </source>
</reference>
<evidence type="ECO:0000313" key="2">
    <source>
        <dbReference type="Proteomes" id="UP000799291"/>
    </source>
</evidence>